<gene>
    <name evidence="2" type="ORF">LCGC14_1149390</name>
</gene>
<name>A0A0F9M101_9ZZZZ</name>
<protein>
    <recommendedName>
        <fullName evidence="1">DUF7736 domain-containing protein</fullName>
    </recommendedName>
</protein>
<feature type="domain" description="DUF7736" evidence="1">
    <location>
        <begin position="24"/>
        <end position="54"/>
    </location>
</feature>
<evidence type="ECO:0000313" key="2">
    <source>
        <dbReference type="EMBL" id="KKM99303.1"/>
    </source>
</evidence>
<dbReference type="InterPro" id="IPR056638">
    <property type="entry name" value="DUF7736"/>
</dbReference>
<comment type="caution">
    <text evidence="2">The sequence shown here is derived from an EMBL/GenBank/DDBJ whole genome shotgun (WGS) entry which is preliminary data.</text>
</comment>
<dbReference type="AlphaFoldDB" id="A0A0F9M101"/>
<feature type="non-terminal residue" evidence="2">
    <location>
        <position position="54"/>
    </location>
</feature>
<organism evidence="2">
    <name type="scientific">marine sediment metagenome</name>
    <dbReference type="NCBI Taxonomy" id="412755"/>
    <lineage>
        <taxon>unclassified sequences</taxon>
        <taxon>metagenomes</taxon>
        <taxon>ecological metagenomes</taxon>
    </lineage>
</organism>
<dbReference type="Pfam" id="PF24875">
    <property type="entry name" value="DUF7736"/>
    <property type="match status" value="1"/>
</dbReference>
<dbReference type="EMBL" id="LAZR01005514">
    <property type="protein sequence ID" value="KKM99303.1"/>
    <property type="molecule type" value="Genomic_DNA"/>
</dbReference>
<accession>A0A0F9M101</accession>
<evidence type="ECO:0000259" key="1">
    <source>
        <dbReference type="Pfam" id="PF24875"/>
    </source>
</evidence>
<proteinExistence type="predicted"/>
<sequence>MTEDEAIRMAESHWWKGKTAKEISEFQLVEDKLCMPWARFHEAVEKWLGRPVWT</sequence>
<reference evidence="2" key="1">
    <citation type="journal article" date="2015" name="Nature">
        <title>Complex archaea that bridge the gap between prokaryotes and eukaryotes.</title>
        <authorList>
            <person name="Spang A."/>
            <person name="Saw J.H."/>
            <person name="Jorgensen S.L."/>
            <person name="Zaremba-Niedzwiedzka K."/>
            <person name="Martijn J."/>
            <person name="Lind A.E."/>
            <person name="van Eijk R."/>
            <person name="Schleper C."/>
            <person name="Guy L."/>
            <person name="Ettema T.J."/>
        </authorList>
    </citation>
    <scope>NUCLEOTIDE SEQUENCE</scope>
</reference>